<sequence>MANLEAILITAGSSFTQVVKTTIFLADINDFANVNSVYKTYFDGAASPARVCIQASRLPKDALIEIDCIAEI</sequence>
<dbReference type="EMBL" id="CAIY01000027">
    <property type="protein sequence ID" value="CCH66836.1"/>
    <property type="molecule type" value="Genomic_DNA"/>
</dbReference>
<dbReference type="PANTHER" id="PTHR11803">
    <property type="entry name" value="2-IMINOBUTANOATE/2-IMINOPROPANOATE DEAMINASE RIDA"/>
    <property type="match status" value="1"/>
</dbReference>
<dbReference type="Proteomes" id="UP000053051">
    <property type="component" value="Unassembled WGS sequence"/>
</dbReference>
<dbReference type="AlphaFoldDB" id="M1X4X2"/>
<proteinExistence type="inferred from homology"/>
<dbReference type="CDD" id="cd00448">
    <property type="entry name" value="YjgF_YER057c_UK114_family"/>
    <property type="match status" value="1"/>
</dbReference>
<organism evidence="2 3">
    <name type="scientific">Richelia intracellularis HH01</name>
    <dbReference type="NCBI Taxonomy" id="1165094"/>
    <lineage>
        <taxon>Bacteria</taxon>
        <taxon>Bacillati</taxon>
        <taxon>Cyanobacteriota</taxon>
        <taxon>Cyanophyceae</taxon>
        <taxon>Nostocales</taxon>
        <taxon>Nostocaceae</taxon>
        <taxon>Richelia</taxon>
    </lineage>
</organism>
<evidence type="ECO:0000256" key="1">
    <source>
        <dbReference type="ARBA" id="ARBA00010552"/>
    </source>
</evidence>
<accession>M1X4X2</accession>
<gene>
    <name evidence="2" type="ORF">RINTHH_6810</name>
</gene>
<evidence type="ECO:0000313" key="3">
    <source>
        <dbReference type="Proteomes" id="UP000053051"/>
    </source>
</evidence>
<dbReference type="InterPro" id="IPR035959">
    <property type="entry name" value="RutC-like_sf"/>
</dbReference>
<comment type="similarity">
    <text evidence="1">Belongs to the RutC family.</text>
</comment>
<protein>
    <submittedName>
        <fullName evidence="2">Endoribonuclease L-PSP</fullName>
    </submittedName>
</protein>
<reference evidence="2 3" key="1">
    <citation type="submission" date="2012-05" db="EMBL/GenBank/DDBJ databases">
        <authorList>
            <person name="Hilton J."/>
        </authorList>
    </citation>
    <scope>NUCLEOTIDE SEQUENCE [LARGE SCALE GENOMIC DNA]</scope>
    <source>
        <strain evidence="2 3">HH01</strain>
    </source>
</reference>
<evidence type="ECO:0000313" key="2">
    <source>
        <dbReference type="EMBL" id="CCH66836.1"/>
    </source>
</evidence>
<dbReference type="Pfam" id="PF01042">
    <property type="entry name" value="Ribonuc_L-PSP"/>
    <property type="match status" value="1"/>
</dbReference>
<reference evidence="3" key="2">
    <citation type="submission" date="2016-01" db="EMBL/GenBank/DDBJ databases">
        <title>Diatom-associated endosymboitic cyanobacterium lacks core nitrogen metabolism enzymes.</title>
        <authorList>
            <person name="Hilton J.A."/>
            <person name="Foster R.A."/>
            <person name="Tripp H.J."/>
            <person name="Carter B.J."/>
            <person name="Zehr J.P."/>
            <person name="Villareal T.A."/>
        </authorList>
    </citation>
    <scope>NUCLEOTIDE SEQUENCE [LARGE SCALE GENOMIC DNA]</scope>
    <source>
        <strain evidence="3">HH01</strain>
    </source>
</reference>
<dbReference type="GO" id="GO:0005829">
    <property type="term" value="C:cytosol"/>
    <property type="evidence" value="ECO:0007669"/>
    <property type="project" value="TreeGrafter"/>
</dbReference>
<dbReference type="Gene3D" id="3.30.1330.40">
    <property type="entry name" value="RutC-like"/>
    <property type="match status" value="1"/>
</dbReference>
<keyword evidence="3" id="KW-1185">Reference proteome</keyword>
<name>M1X4X2_9NOST</name>
<dbReference type="PROSITE" id="PS01094">
    <property type="entry name" value="UPF0076"/>
    <property type="match status" value="1"/>
</dbReference>
<comment type="caution">
    <text evidence="2">The sequence shown here is derived from an EMBL/GenBank/DDBJ whole genome shotgun (WGS) entry which is preliminary data.</text>
</comment>
<dbReference type="InterPro" id="IPR019897">
    <property type="entry name" value="RidA_CS"/>
</dbReference>
<dbReference type="GO" id="GO:0019239">
    <property type="term" value="F:deaminase activity"/>
    <property type="evidence" value="ECO:0007669"/>
    <property type="project" value="TreeGrafter"/>
</dbReference>
<dbReference type="PANTHER" id="PTHR11803:SF39">
    <property type="entry name" value="2-IMINOBUTANOATE_2-IMINOPROPANOATE DEAMINASE"/>
    <property type="match status" value="1"/>
</dbReference>
<dbReference type="InterPro" id="IPR006175">
    <property type="entry name" value="YjgF/YER057c/UK114"/>
</dbReference>
<dbReference type="SUPFAM" id="SSF55298">
    <property type="entry name" value="YjgF-like"/>
    <property type="match status" value="1"/>
</dbReference>
<dbReference type="STRING" id="1165094.RINTHH_6810"/>